<dbReference type="PANTHER" id="PTHR24243:SF230">
    <property type="entry name" value="G-PROTEIN COUPLED RECEPTORS FAMILY 1 PROFILE DOMAIN-CONTAINING PROTEIN"/>
    <property type="match status" value="1"/>
</dbReference>
<accession>A0AAD9UDZ2</accession>
<evidence type="ECO:0000256" key="1">
    <source>
        <dbReference type="ARBA" id="ARBA00004141"/>
    </source>
</evidence>
<evidence type="ECO:0000256" key="3">
    <source>
        <dbReference type="ARBA" id="ARBA00022989"/>
    </source>
</evidence>
<dbReference type="InterPro" id="IPR017452">
    <property type="entry name" value="GPCR_Rhodpsn_7TM"/>
</dbReference>
<feature type="domain" description="G-protein coupled receptors family 1 profile" evidence="9">
    <location>
        <begin position="56"/>
        <end position="314"/>
    </location>
</feature>
<dbReference type="EMBL" id="JAODUO010000222">
    <property type="protein sequence ID" value="KAK2185810.1"/>
    <property type="molecule type" value="Genomic_DNA"/>
</dbReference>
<evidence type="ECO:0000256" key="4">
    <source>
        <dbReference type="ARBA" id="ARBA00023040"/>
    </source>
</evidence>
<dbReference type="GO" id="GO:0005886">
    <property type="term" value="C:plasma membrane"/>
    <property type="evidence" value="ECO:0007669"/>
    <property type="project" value="TreeGrafter"/>
</dbReference>
<evidence type="ECO:0000313" key="10">
    <source>
        <dbReference type="EMBL" id="KAK2185810.1"/>
    </source>
</evidence>
<protein>
    <recommendedName>
        <fullName evidence="9">G-protein coupled receptors family 1 profile domain-containing protein</fullName>
    </recommendedName>
</protein>
<keyword evidence="6" id="KW-0675">Receptor</keyword>
<sequence>MELAVTESTLYDTAVYSLQNVTRRRPPTETSDGLRAVALFLRTYYTPTMVALGVVGNLASIVVFTRTCLARLSCGVYLGASATANTIFLLSLTAHWLRVFGVDVDGGGAACQFVAFVDGACAFLSVWFVVAYATDSYIAVCRPRRAERLCTTFRAKVVSVLLVTTAVIVYINLSLTVGAPRVRGGRRRCRAMRLLHPGLDTLAVVDIAINVVLPYAVLLAESVLVTIRTFARRRHLRCTRNDAEQDAQAPDACALVTFVIAFLLLRVPRDVGQALDRVYRLNGQRYFSSLGIYYRHSIAQHLYNTSYCIHLFVHLASFRKFRACAHELLTRTSGGEAAESEMRTQDAETDEIL</sequence>
<feature type="transmembrane region" description="Helical" evidence="8">
    <location>
        <begin position="109"/>
        <end position="132"/>
    </location>
</feature>
<feature type="transmembrane region" description="Helical" evidence="8">
    <location>
        <begin position="44"/>
        <end position="64"/>
    </location>
</feature>
<comment type="caution">
    <text evidence="10">The sequence shown here is derived from an EMBL/GenBank/DDBJ whole genome shotgun (WGS) entry which is preliminary data.</text>
</comment>
<comment type="subcellular location">
    <subcellularLocation>
        <location evidence="1">Membrane</location>
        <topology evidence="1">Multi-pass membrane protein</topology>
    </subcellularLocation>
</comment>
<dbReference type="Pfam" id="PF00001">
    <property type="entry name" value="7tm_1"/>
    <property type="match status" value="1"/>
</dbReference>
<dbReference type="AlphaFoldDB" id="A0AAD9UDZ2"/>
<dbReference type="InterPro" id="IPR000276">
    <property type="entry name" value="GPCR_Rhodpsn"/>
</dbReference>
<organism evidence="10 11">
    <name type="scientific">Ridgeia piscesae</name>
    <name type="common">Tubeworm</name>
    <dbReference type="NCBI Taxonomy" id="27915"/>
    <lineage>
        <taxon>Eukaryota</taxon>
        <taxon>Metazoa</taxon>
        <taxon>Spiralia</taxon>
        <taxon>Lophotrochozoa</taxon>
        <taxon>Annelida</taxon>
        <taxon>Polychaeta</taxon>
        <taxon>Sedentaria</taxon>
        <taxon>Canalipalpata</taxon>
        <taxon>Sabellida</taxon>
        <taxon>Siboglinidae</taxon>
        <taxon>Ridgeia</taxon>
    </lineage>
</organism>
<reference evidence="10" key="1">
    <citation type="journal article" date="2023" name="Mol. Biol. Evol.">
        <title>Third-Generation Sequencing Reveals the Adaptive Role of the Epigenome in Three Deep-Sea Polychaetes.</title>
        <authorList>
            <person name="Perez M."/>
            <person name="Aroh O."/>
            <person name="Sun Y."/>
            <person name="Lan Y."/>
            <person name="Juniper S.K."/>
            <person name="Young C.R."/>
            <person name="Angers B."/>
            <person name="Qian P.Y."/>
        </authorList>
    </citation>
    <scope>NUCLEOTIDE SEQUENCE</scope>
    <source>
        <strain evidence="10">R07B-5</strain>
    </source>
</reference>
<feature type="transmembrane region" description="Helical" evidence="8">
    <location>
        <begin position="76"/>
        <end position="97"/>
    </location>
</feature>
<dbReference type="PANTHER" id="PTHR24243">
    <property type="entry name" value="G-PROTEIN COUPLED RECEPTOR"/>
    <property type="match status" value="1"/>
</dbReference>
<keyword evidence="3 8" id="KW-1133">Transmembrane helix</keyword>
<keyword evidence="5 8" id="KW-0472">Membrane</keyword>
<evidence type="ECO:0000256" key="2">
    <source>
        <dbReference type="ARBA" id="ARBA00022692"/>
    </source>
</evidence>
<keyword evidence="4" id="KW-0297">G-protein coupled receptor</keyword>
<dbReference type="SUPFAM" id="SSF81321">
    <property type="entry name" value="Family A G protein-coupled receptor-like"/>
    <property type="match status" value="1"/>
</dbReference>
<keyword evidence="7" id="KW-0807">Transducer</keyword>
<evidence type="ECO:0000256" key="7">
    <source>
        <dbReference type="ARBA" id="ARBA00023224"/>
    </source>
</evidence>
<evidence type="ECO:0000256" key="8">
    <source>
        <dbReference type="SAM" id="Phobius"/>
    </source>
</evidence>
<keyword evidence="2 8" id="KW-0812">Transmembrane</keyword>
<evidence type="ECO:0000256" key="6">
    <source>
        <dbReference type="ARBA" id="ARBA00023170"/>
    </source>
</evidence>
<keyword evidence="11" id="KW-1185">Reference proteome</keyword>
<evidence type="ECO:0000259" key="9">
    <source>
        <dbReference type="PROSITE" id="PS50262"/>
    </source>
</evidence>
<evidence type="ECO:0000313" key="11">
    <source>
        <dbReference type="Proteomes" id="UP001209878"/>
    </source>
</evidence>
<evidence type="ECO:0000256" key="5">
    <source>
        <dbReference type="ARBA" id="ARBA00023136"/>
    </source>
</evidence>
<feature type="transmembrane region" description="Helical" evidence="8">
    <location>
        <begin position="207"/>
        <end position="227"/>
    </location>
</feature>
<feature type="transmembrane region" description="Helical" evidence="8">
    <location>
        <begin position="153"/>
        <end position="173"/>
    </location>
</feature>
<dbReference type="Gene3D" id="1.20.1070.10">
    <property type="entry name" value="Rhodopsin 7-helix transmembrane proteins"/>
    <property type="match status" value="1"/>
</dbReference>
<dbReference type="Proteomes" id="UP001209878">
    <property type="component" value="Unassembled WGS sequence"/>
</dbReference>
<dbReference type="PROSITE" id="PS50262">
    <property type="entry name" value="G_PROTEIN_RECEP_F1_2"/>
    <property type="match status" value="1"/>
</dbReference>
<gene>
    <name evidence="10" type="ORF">NP493_222g04008</name>
</gene>
<dbReference type="GO" id="GO:0004930">
    <property type="term" value="F:G protein-coupled receptor activity"/>
    <property type="evidence" value="ECO:0007669"/>
    <property type="project" value="UniProtKB-KW"/>
</dbReference>
<proteinExistence type="predicted"/>
<name>A0AAD9UDZ2_RIDPI</name>